<dbReference type="GO" id="GO:0020037">
    <property type="term" value="F:heme binding"/>
    <property type="evidence" value="ECO:0007669"/>
    <property type="project" value="InterPro"/>
</dbReference>
<evidence type="ECO:0000313" key="10">
    <source>
        <dbReference type="Proteomes" id="UP000799537"/>
    </source>
</evidence>
<proteinExistence type="inferred from homology"/>
<accession>A0A6A6CDA6</accession>
<gene>
    <name evidence="9" type="ORF">M409DRAFT_25107</name>
</gene>
<evidence type="ECO:0000256" key="2">
    <source>
        <dbReference type="ARBA" id="ARBA00022617"/>
    </source>
</evidence>
<comment type="cofactor">
    <cofactor evidence="7">
        <name>heme</name>
        <dbReference type="ChEBI" id="CHEBI:30413"/>
    </cofactor>
</comment>
<dbReference type="Pfam" id="PF00067">
    <property type="entry name" value="p450"/>
    <property type="match status" value="1"/>
</dbReference>
<keyword evidence="6" id="KW-0503">Monooxygenase</keyword>
<dbReference type="InterPro" id="IPR036396">
    <property type="entry name" value="Cyt_P450_sf"/>
</dbReference>
<dbReference type="Proteomes" id="UP000799537">
    <property type="component" value="Unassembled WGS sequence"/>
</dbReference>
<dbReference type="InterPro" id="IPR002401">
    <property type="entry name" value="Cyt_P450_E_grp-I"/>
</dbReference>
<dbReference type="GeneID" id="54560815"/>
<dbReference type="GO" id="GO:0016705">
    <property type="term" value="F:oxidoreductase activity, acting on paired donors, with incorporation or reduction of molecular oxygen"/>
    <property type="evidence" value="ECO:0007669"/>
    <property type="project" value="InterPro"/>
</dbReference>
<dbReference type="PANTHER" id="PTHR24291:SF50">
    <property type="entry name" value="BIFUNCTIONAL ALBAFLAVENONE MONOOXYGENASE_TERPENE SYNTHASE"/>
    <property type="match status" value="1"/>
</dbReference>
<evidence type="ECO:0000256" key="6">
    <source>
        <dbReference type="ARBA" id="ARBA00023033"/>
    </source>
</evidence>
<dbReference type="InterPro" id="IPR050196">
    <property type="entry name" value="Cytochrome_P450_Monoox"/>
</dbReference>
<dbReference type="SUPFAM" id="SSF48264">
    <property type="entry name" value="Cytochrome P450"/>
    <property type="match status" value="1"/>
</dbReference>
<dbReference type="GO" id="GO:0005506">
    <property type="term" value="F:iron ion binding"/>
    <property type="evidence" value="ECO:0007669"/>
    <property type="project" value="InterPro"/>
</dbReference>
<dbReference type="InterPro" id="IPR001128">
    <property type="entry name" value="Cyt_P450"/>
</dbReference>
<dbReference type="AlphaFoldDB" id="A0A6A6CDA6"/>
<evidence type="ECO:0000256" key="8">
    <source>
        <dbReference type="SAM" id="MobiDB-lite"/>
    </source>
</evidence>
<keyword evidence="4" id="KW-0560">Oxidoreductase</keyword>
<feature type="region of interest" description="Disordered" evidence="8">
    <location>
        <begin position="129"/>
        <end position="151"/>
    </location>
</feature>
<evidence type="ECO:0000313" key="9">
    <source>
        <dbReference type="EMBL" id="KAF2164713.1"/>
    </source>
</evidence>
<sequence>MDDFDKRPSRSWQRPCNGLWHIHPGSFWSGHKIYALHHNDSYHPDLFRFDPDRWLNKDTAARTKTTWAPSSHGARNCIGLNLAMNEVLLAMATVLWHGNFRTAGDKNLAAIGEGRADFGPGRHRKGEFQTFDTFGTSTDDPYSQFKRRATN</sequence>
<keyword evidence="5 7" id="KW-0408">Iron</keyword>
<dbReference type="OrthoDB" id="1470350at2759"/>
<evidence type="ECO:0000256" key="3">
    <source>
        <dbReference type="ARBA" id="ARBA00022723"/>
    </source>
</evidence>
<dbReference type="Gene3D" id="1.10.630.10">
    <property type="entry name" value="Cytochrome P450"/>
    <property type="match status" value="1"/>
</dbReference>
<feature type="compositionally biased region" description="Polar residues" evidence="8">
    <location>
        <begin position="130"/>
        <end position="141"/>
    </location>
</feature>
<evidence type="ECO:0000256" key="1">
    <source>
        <dbReference type="ARBA" id="ARBA00010617"/>
    </source>
</evidence>
<comment type="similarity">
    <text evidence="1">Belongs to the cytochrome P450 family.</text>
</comment>
<protein>
    <recommendedName>
        <fullName evidence="11">Cytochrome P450</fullName>
    </recommendedName>
</protein>
<organism evidence="9 10">
    <name type="scientific">Zasmidium cellare ATCC 36951</name>
    <dbReference type="NCBI Taxonomy" id="1080233"/>
    <lineage>
        <taxon>Eukaryota</taxon>
        <taxon>Fungi</taxon>
        <taxon>Dikarya</taxon>
        <taxon>Ascomycota</taxon>
        <taxon>Pezizomycotina</taxon>
        <taxon>Dothideomycetes</taxon>
        <taxon>Dothideomycetidae</taxon>
        <taxon>Mycosphaerellales</taxon>
        <taxon>Mycosphaerellaceae</taxon>
        <taxon>Zasmidium</taxon>
    </lineage>
</organism>
<evidence type="ECO:0008006" key="11">
    <source>
        <dbReference type="Google" id="ProtNLM"/>
    </source>
</evidence>
<keyword evidence="10" id="KW-1185">Reference proteome</keyword>
<dbReference type="EMBL" id="ML993603">
    <property type="protein sequence ID" value="KAF2164713.1"/>
    <property type="molecule type" value="Genomic_DNA"/>
</dbReference>
<keyword evidence="3 7" id="KW-0479">Metal-binding</keyword>
<reference evidence="9" key="1">
    <citation type="journal article" date="2020" name="Stud. Mycol.">
        <title>101 Dothideomycetes genomes: a test case for predicting lifestyles and emergence of pathogens.</title>
        <authorList>
            <person name="Haridas S."/>
            <person name="Albert R."/>
            <person name="Binder M."/>
            <person name="Bloem J."/>
            <person name="Labutti K."/>
            <person name="Salamov A."/>
            <person name="Andreopoulos B."/>
            <person name="Baker S."/>
            <person name="Barry K."/>
            <person name="Bills G."/>
            <person name="Bluhm B."/>
            <person name="Cannon C."/>
            <person name="Castanera R."/>
            <person name="Culley D."/>
            <person name="Daum C."/>
            <person name="Ezra D."/>
            <person name="Gonzalez J."/>
            <person name="Henrissat B."/>
            <person name="Kuo A."/>
            <person name="Liang C."/>
            <person name="Lipzen A."/>
            <person name="Lutzoni F."/>
            <person name="Magnuson J."/>
            <person name="Mondo S."/>
            <person name="Nolan M."/>
            <person name="Ohm R."/>
            <person name="Pangilinan J."/>
            <person name="Park H.-J."/>
            <person name="Ramirez L."/>
            <person name="Alfaro M."/>
            <person name="Sun H."/>
            <person name="Tritt A."/>
            <person name="Yoshinaga Y."/>
            <person name="Zwiers L.-H."/>
            <person name="Turgeon B."/>
            <person name="Goodwin S."/>
            <person name="Spatafora J."/>
            <person name="Crous P."/>
            <person name="Grigoriev I."/>
        </authorList>
    </citation>
    <scope>NUCLEOTIDE SEQUENCE</scope>
    <source>
        <strain evidence="9">ATCC 36951</strain>
    </source>
</reference>
<dbReference type="RefSeq" id="XP_033665602.1">
    <property type="nucleotide sequence ID" value="XM_033807543.1"/>
</dbReference>
<name>A0A6A6CDA6_ZASCE</name>
<dbReference type="PRINTS" id="PR00463">
    <property type="entry name" value="EP450I"/>
</dbReference>
<feature type="binding site" description="axial binding residue" evidence="7">
    <location>
        <position position="77"/>
    </location>
    <ligand>
        <name>heme</name>
        <dbReference type="ChEBI" id="CHEBI:30413"/>
    </ligand>
    <ligandPart>
        <name>Fe</name>
        <dbReference type="ChEBI" id="CHEBI:18248"/>
    </ligandPart>
</feature>
<evidence type="ECO:0000256" key="5">
    <source>
        <dbReference type="ARBA" id="ARBA00023004"/>
    </source>
</evidence>
<evidence type="ECO:0000256" key="4">
    <source>
        <dbReference type="ARBA" id="ARBA00023002"/>
    </source>
</evidence>
<dbReference type="PANTHER" id="PTHR24291">
    <property type="entry name" value="CYTOCHROME P450 FAMILY 4"/>
    <property type="match status" value="1"/>
</dbReference>
<evidence type="ECO:0000256" key="7">
    <source>
        <dbReference type="PIRSR" id="PIRSR602401-1"/>
    </source>
</evidence>
<dbReference type="GO" id="GO:0004497">
    <property type="term" value="F:monooxygenase activity"/>
    <property type="evidence" value="ECO:0007669"/>
    <property type="project" value="UniProtKB-KW"/>
</dbReference>
<keyword evidence="2 7" id="KW-0349">Heme</keyword>